<dbReference type="SMART" id="SM01217">
    <property type="entry name" value="Fn3_like"/>
    <property type="match status" value="1"/>
</dbReference>
<evidence type="ECO:0000256" key="9">
    <source>
        <dbReference type="ARBA" id="ARBA00024983"/>
    </source>
</evidence>
<sequence length="491" mass="54094">MPDGDFFGAPLRKRVAVLEQHADDDDDHDDNARAFTSTSKLNKTDAISGKMIERSVLRILTQMYKVGVMADSKDGKTAFDVFSNPDKINRNVTRPEHVDLARRMAADSTILLKNDKQALPLPKRVHEGERKTLEDHGKKPTIAVVGRCAHSKPLIVGGGSAIVKADPKNIVTPYLGIRRKAGESYSVVLVDSDDAKEATAQLQTIMPEYVVIAVGVYSEEGTDRKNLSLAKGHDILISHVAQHQRRHNPAASIVVAASVPGAILTPWSSDVSAVLVNFFPGQEYGNALADVLFGDISPSAKLPLTFPNEENEPKFSLQAYPGVRNTSVYEEELVIGYRWYEKHQVSPKFPFGFGMSYTTFQYGGLTVTPPNGEGKRQEKAIVSLLRSDEQDQVALSVQFSVKNVGARAGAEVSQLYLRFPEEVGEPPKQLKGFERVFLQPGKAEDIEIRLTKRDVSIFSETAHSWQIVRGKFEVMVGASSKDIKLRANIVL</sequence>
<comment type="function">
    <text evidence="9">Beta-glucosidases are one of a number of cellulolytic enzymes involved in the degradation of cellulosic biomass. Catalyzes the last step releasing glucose from the inhibitory cellobiose.</text>
</comment>
<evidence type="ECO:0000256" key="2">
    <source>
        <dbReference type="ARBA" id="ARBA00004613"/>
    </source>
</evidence>
<evidence type="ECO:0000256" key="3">
    <source>
        <dbReference type="ARBA" id="ARBA00005336"/>
    </source>
</evidence>
<dbReference type="EC" id="3.2.1.21" evidence="4"/>
<organism evidence="11">
    <name type="scientific">Bigelowiella natans</name>
    <name type="common">Pedinomonas minutissima</name>
    <name type="synonym">Chlorarachnion sp. (strain CCMP621)</name>
    <dbReference type="NCBI Taxonomy" id="227086"/>
    <lineage>
        <taxon>Eukaryota</taxon>
        <taxon>Sar</taxon>
        <taxon>Rhizaria</taxon>
        <taxon>Cercozoa</taxon>
        <taxon>Chlorarachniophyceae</taxon>
        <taxon>Bigelowiella</taxon>
    </lineage>
</organism>
<dbReference type="Gene3D" id="2.60.40.10">
    <property type="entry name" value="Immunoglobulins"/>
    <property type="match status" value="1"/>
</dbReference>
<evidence type="ECO:0000256" key="1">
    <source>
        <dbReference type="ARBA" id="ARBA00000448"/>
    </source>
</evidence>
<comment type="similarity">
    <text evidence="3">Belongs to the glycosyl hydrolase 3 family.</text>
</comment>
<dbReference type="SUPFAM" id="SSF52279">
    <property type="entry name" value="Beta-D-glucan exohydrolase, C-terminal domain"/>
    <property type="match status" value="1"/>
</dbReference>
<keyword evidence="8" id="KW-0326">Glycosidase</keyword>
<keyword evidence="5" id="KW-0964">Secreted</keyword>
<dbReference type="GO" id="GO:0005576">
    <property type="term" value="C:extracellular region"/>
    <property type="evidence" value="ECO:0007669"/>
    <property type="project" value="UniProtKB-SubCell"/>
</dbReference>
<dbReference type="InterPro" id="IPR050288">
    <property type="entry name" value="Cellulose_deg_GH3"/>
</dbReference>
<dbReference type="PANTHER" id="PTHR42715:SF12">
    <property type="entry name" value="BETA-GLUCOSIDASE G-RELATED"/>
    <property type="match status" value="1"/>
</dbReference>
<evidence type="ECO:0000256" key="6">
    <source>
        <dbReference type="ARBA" id="ARBA00022729"/>
    </source>
</evidence>
<name>A0A7S2KPX3_BIGNA</name>
<evidence type="ECO:0000313" key="11">
    <source>
        <dbReference type="EMBL" id="CAD9581411.1"/>
    </source>
</evidence>
<comment type="subcellular location">
    <subcellularLocation>
        <location evidence="2">Secreted</location>
    </subcellularLocation>
</comment>
<evidence type="ECO:0000259" key="10">
    <source>
        <dbReference type="SMART" id="SM01217"/>
    </source>
</evidence>
<evidence type="ECO:0000256" key="4">
    <source>
        <dbReference type="ARBA" id="ARBA00012744"/>
    </source>
</evidence>
<dbReference type="Pfam" id="PF14310">
    <property type="entry name" value="Fn3-like"/>
    <property type="match status" value="1"/>
</dbReference>
<dbReference type="GO" id="GO:0008422">
    <property type="term" value="F:beta-glucosidase activity"/>
    <property type="evidence" value="ECO:0007669"/>
    <property type="project" value="UniProtKB-EC"/>
</dbReference>
<evidence type="ECO:0000256" key="8">
    <source>
        <dbReference type="ARBA" id="ARBA00023295"/>
    </source>
</evidence>
<dbReference type="Pfam" id="PF01915">
    <property type="entry name" value="Glyco_hydro_3_C"/>
    <property type="match status" value="1"/>
</dbReference>
<protein>
    <recommendedName>
        <fullName evidence="4">beta-glucosidase</fullName>
        <ecNumber evidence="4">3.2.1.21</ecNumber>
    </recommendedName>
</protein>
<dbReference type="InterPro" id="IPR002772">
    <property type="entry name" value="Glyco_hydro_3_C"/>
</dbReference>
<reference evidence="11" key="1">
    <citation type="submission" date="2021-01" db="EMBL/GenBank/DDBJ databases">
        <authorList>
            <person name="Corre E."/>
            <person name="Pelletier E."/>
            <person name="Niang G."/>
            <person name="Scheremetjew M."/>
            <person name="Finn R."/>
            <person name="Kale V."/>
            <person name="Holt S."/>
            <person name="Cochrane G."/>
            <person name="Meng A."/>
            <person name="Brown T."/>
            <person name="Cohen L."/>
        </authorList>
    </citation>
    <scope>NUCLEOTIDE SEQUENCE</scope>
    <source>
        <strain evidence="11">CCMP1258.1</strain>
    </source>
</reference>
<evidence type="ECO:0000256" key="7">
    <source>
        <dbReference type="ARBA" id="ARBA00022801"/>
    </source>
</evidence>
<feature type="domain" description="Fibronectin type III-like" evidence="10">
    <location>
        <begin position="411"/>
        <end position="480"/>
    </location>
</feature>
<dbReference type="InterPro" id="IPR026891">
    <property type="entry name" value="Fn3-like"/>
</dbReference>
<dbReference type="PANTHER" id="PTHR42715">
    <property type="entry name" value="BETA-GLUCOSIDASE"/>
    <property type="match status" value="1"/>
</dbReference>
<dbReference type="InterPro" id="IPR036881">
    <property type="entry name" value="Glyco_hydro_3_C_sf"/>
</dbReference>
<dbReference type="Gene3D" id="3.40.50.1700">
    <property type="entry name" value="Glycoside hydrolase family 3 C-terminal domain"/>
    <property type="match status" value="1"/>
</dbReference>
<keyword evidence="7" id="KW-0378">Hydrolase</keyword>
<dbReference type="AlphaFoldDB" id="A0A7S2KPX3"/>
<dbReference type="InterPro" id="IPR013783">
    <property type="entry name" value="Ig-like_fold"/>
</dbReference>
<evidence type="ECO:0000256" key="5">
    <source>
        <dbReference type="ARBA" id="ARBA00022525"/>
    </source>
</evidence>
<comment type="catalytic activity">
    <reaction evidence="1">
        <text>Hydrolysis of terminal, non-reducing beta-D-glucosyl residues with release of beta-D-glucose.</text>
        <dbReference type="EC" id="3.2.1.21"/>
    </reaction>
</comment>
<accession>A0A7S2KPX3</accession>
<keyword evidence="6" id="KW-0732">Signal</keyword>
<proteinExistence type="inferred from homology"/>
<dbReference type="EMBL" id="HBHA01002006">
    <property type="protein sequence ID" value="CAD9581411.1"/>
    <property type="molecule type" value="Transcribed_RNA"/>
</dbReference>
<gene>
    <name evidence="11" type="ORF">BIGN1055_LOCUS1286</name>
</gene>
<dbReference type="GO" id="GO:0009251">
    <property type="term" value="P:glucan catabolic process"/>
    <property type="evidence" value="ECO:0007669"/>
    <property type="project" value="TreeGrafter"/>
</dbReference>